<proteinExistence type="predicted"/>
<protein>
    <submittedName>
        <fullName evidence="3">Glucosaminidase domain-containing protein</fullName>
    </submittedName>
</protein>
<evidence type="ECO:0000313" key="3">
    <source>
        <dbReference type="EMBL" id="MBD2871419.1"/>
    </source>
</evidence>
<dbReference type="InterPro" id="IPR002901">
    <property type="entry name" value="MGlyc_endo_b_GlcNAc-like_dom"/>
</dbReference>
<dbReference type="SUPFAM" id="SSF55383">
    <property type="entry name" value="Copper amine oxidase, domain N"/>
    <property type="match status" value="1"/>
</dbReference>
<name>A0A927CPN3_9BACL</name>
<feature type="domain" description="Mannosyl-glycoprotein endo-beta-N-acetylglucosamidase-like" evidence="2">
    <location>
        <begin position="1"/>
        <end position="154"/>
    </location>
</feature>
<dbReference type="Pfam" id="PF01832">
    <property type="entry name" value="Glucosaminidase"/>
    <property type="match status" value="1"/>
</dbReference>
<dbReference type="GO" id="GO:0004040">
    <property type="term" value="F:amidase activity"/>
    <property type="evidence" value="ECO:0007669"/>
    <property type="project" value="InterPro"/>
</dbReference>
<accession>A0A927CPN3</accession>
<comment type="caution">
    <text evidence="3">The sequence shown here is derived from an EMBL/GenBank/DDBJ whole genome shotgun (WGS) entry which is preliminary data.</text>
</comment>
<keyword evidence="1" id="KW-0378">Hydrolase</keyword>
<keyword evidence="4" id="KW-1185">Reference proteome</keyword>
<dbReference type="Gene3D" id="4.10.80.30">
    <property type="entry name" value="DNA polymerase, domain 6"/>
    <property type="match status" value="1"/>
</dbReference>
<dbReference type="SMART" id="SM00047">
    <property type="entry name" value="LYZ2"/>
    <property type="match status" value="1"/>
</dbReference>
<gene>
    <name evidence="3" type="ORF">IDH41_22790</name>
</gene>
<dbReference type="Gene3D" id="1.10.530.10">
    <property type="match status" value="1"/>
</dbReference>
<evidence type="ECO:0000259" key="2">
    <source>
        <dbReference type="SMART" id="SM00047"/>
    </source>
</evidence>
<evidence type="ECO:0000256" key="1">
    <source>
        <dbReference type="ARBA" id="ARBA00022801"/>
    </source>
</evidence>
<organism evidence="3 4">
    <name type="scientific">Paenibacillus arenilitoris</name>
    <dbReference type="NCBI Taxonomy" id="2772299"/>
    <lineage>
        <taxon>Bacteria</taxon>
        <taxon>Bacillati</taxon>
        <taxon>Bacillota</taxon>
        <taxon>Bacilli</taxon>
        <taxon>Bacillales</taxon>
        <taxon>Paenibacillaceae</taxon>
        <taxon>Paenibacillus</taxon>
    </lineage>
</organism>
<dbReference type="InterPro" id="IPR051056">
    <property type="entry name" value="Glycosyl_Hydrolase_73"/>
</dbReference>
<dbReference type="InterPro" id="IPR036582">
    <property type="entry name" value="Mao_N_sf"/>
</dbReference>
<sequence length="259" mass="28323">MAALTRDQFFAKLAPTVIRVRREGSTMFPSVRLAQNLLETGGVIHSWNNLGGIKVGSGQVNAYWQGQAVVKGTWEYVDGRNASTRAAFRAYKSVYHFYKDSDLLLANPRYDRVRRSMTPEQQADMLQASGYATDPAYASKLKSIMQRYGLKRYDAAGTKKVPNPSMLEEAESVAVLHDGLVMTDGYLLRGVTWVPARLLGEALGAEIDWVAATKQATVNGQALVTVLSESTGYVPIRDLAAVIGMTASWDASARAVLLD</sequence>
<dbReference type="AlphaFoldDB" id="A0A927CPN3"/>
<dbReference type="PANTHER" id="PTHR33308">
    <property type="entry name" value="PEPTIDOGLYCAN HYDROLASE FLGJ"/>
    <property type="match status" value="1"/>
</dbReference>
<dbReference type="PANTHER" id="PTHR33308:SF9">
    <property type="entry name" value="PEPTIDOGLYCAN HYDROLASE FLGJ"/>
    <property type="match status" value="1"/>
</dbReference>
<evidence type="ECO:0000313" key="4">
    <source>
        <dbReference type="Proteomes" id="UP000632125"/>
    </source>
</evidence>
<dbReference type="Proteomes" id="UP000632125">
    <property type="component" value="Unassembled WGS sequence"/>
</dbReference>
<dbReference type="RefSeq" id="WP_190865208.1">
    <property type="nucleotide sequence ID" value="NZ_JACXIY010000030.1"/>
</dbReference>
<reference evidence="3" key="1">
    <citation type="submission" date="2020-09" db="EMBL/GenBank/DDBJ databases">
        <title>A novel bacterium of genus Paenibacillus, isolated from South China Sea.</title>
        <authorList>
            <person name="Huang H."/>
            <person name="Mo K."/>
            <person name="Hu Y."/>
        </authorList>
    </citation>
    <scope>NUCLEOTIDE SEQUENCE</scope>
    <source>
        <strain evidence="3">IB182493</strain>
    </source>
</reference>
<dbReference type="EMBL" id="JACXIY010000030">
    <property type="protein sequence ID" value="MBD2871419.1"/>
    <property type="molecule type" value="Genomic_DNA"/>
</dbReference>